<dbReference type="Pfam" id="PF08282">
    <property type="entry name" value="Hydrolase_3"/>
    <property type="match status" value="1"/>
</dbReference>
<dbReference type="PANTHER" id="PTHR10000">
    <property type="entry name" value="PHOSPHOSERINE PHOSPHATASE"/>
    <property type="match status" value="1"/>
</dbReference>
<organism evidence="1 2">
    <name type="scientific">Desulfomicrobium apsheronum</name>
    <dbReference type="NCBI Taxonomy" id="52560"/>
    <lineage>
        <taxon>Bacteria</taxon>
        <taxon>Pseudomonadati</taxon>
        <taxon>Thermodesulfobacteriota</taxon>
        <taxon>Desulfovibrionia</taxon>
        <taxon>Desulfovibrionales</taxon>
        <taxon>Desulfomicrobiaceae</taxon>
        <taxon>Desulfomicrobium</taxon>
    </lineage>
</organism>
<dbReference type="InterPro" id="IPR006379">
    <property type="entry name" value="HAD-SF_hydro_IIB"/>
</dbReference>
<evidence type="ECO:0000313" key="2">
    <source>
        <dbReference type="Proteomes" id="UP000198635"/>
    </source>
</evidence>
<dbReference type="InterPro" id="IPR023214">
    <property type="entry name" value="HAD_sf"/>
</dbReference>
<reference evidence="2" key="1">
    <citation type="submission" date="2016-10" db="EMBL/GenBank/DDBJ databases">
        <authorList>
            <person name="Varghese N."/>
            <person name="Submissions S."/>
        </authorList>
    </citation>
    <scope>NUCLEOTIDE SEQUENCE [LARGE SCALE GENOMIC DNA]</scope>
    <source>
        <strain evidence="2">DSM 5918</strain>
    </source>
</reference>
<protein>
    <submittedName>
        <fullName evidence="1">Uncharacterized protein</fullName>
    </submittedName>
</protein>
<gene>
    <name evidence="1" type="ORF">SAMN04488082_11337</name>
</gene>
<proteinExistence type="predicted"/>
<dbReference type="GO" id="GO:0000287">
    <property type="term" value="F:magnesium ion binding"/>
    <property type="evidence" value="ECO:0007669"/>
    <property type="project" value="TreeGrafter"/>
</dbReference>
<dbReference type="AlphaFoldDB" id="A0A1I3WHT7"/>
<dbReference type="GO" id="GO:0016791">
    <property type="term" value="F:phosphatase activity"/>
    <property type="evidence" value="ECO:0007669"/>
    <property type="project" value="TreeGrafter"/>
</dbReference>
<dbReference type="GO" id="GO:0005829">
    <property type="term" value="C:cytosol"/>
    <property type="evidence" value="ECO:0007669"/>
    <property type="project" value="TreeGrafter"/>
</dbReference>
<dbReference type="STRING" id="52560.SAMN04488082_11337"/>
<dbReference type="Proteomes" id="UP000198635">
    <property type="component" value="Unassembled WGS sequence"/>
</dbReference>
<keyword evidence="2" id="KW-1185">Reference proteome</keyword>
<sequence>MTDRYRGIFVSDLDGTLLRDGQISDGDLRAFRELRDQGIMRVIATGRSLYSARACLADDFPADYLILSTGNQIVNWPTQEVMRSSFMTGPEVQDICRFLSGLGLSFMVHEEFPHSHRFEYHRGHRNVADFDRRLALYADHGRENTGSRDMRAASQIVAIVDGNDAAMHDRINRELGNHSVIRATSPLDGQSMWIEIFAADVSKASGIMHLVNHHDLHGAPSAAIGNDHNDKDMLELVQMSFKVADAFLDKEGKYITTPENSDAVAFAIAHYMERFHAGMTEA</sequence>
<dbReference type="OrthoDB" id="9814970at2"/>
<dbReference type="EMBL" id="FORX01000013">
    <property type="protein sequence ID" value="SFK06759.1"/>
    <property type="molecule type" value="Genomic_DNA"/>
</dbReference>
<dbReference type="RefSeq" id="WP_092376166.1">
    <property type="nucleotide sequence ID" value="NZ_FORX01000013.1"/>
</dbReference>
<dbReference type="PANTHER" id="PTHR10000:SF8">
    <property type="entry name" value="HAD SUPERFAMILY HYDROLASE-LIKE, TYPE 3"/>
    <property type="match status" value="1"/>
</dbReference>
<accession>A0A1I3WHT7</accession>
<dbReference type="Gene3D" id="3.30.1240.10">
    <property type="match status" value="1"/>
</dbReference>
<dbReference type="Gene3D" id="3.40.50.1000">
    <property type="entry name" value="HAD superfamily/HAD-like"/>
    <property type="match status" value="1"/>
</dbReference>
<name>A0A1I3WHT7_9BACT</name>
<dbReference type="NCBIfam" id="TIGR01484">
    <property type="entry name" value="HAD-SF-IIB"/>
    <property type="match status" value="1"/>
</dbReference>
<dbReference type="SUPFAM" id="SSF56784">
    <property type="entry name" value="HAD-like"/>
    <property type="match status" value="1"/>
</dbReference>
<dbReference type="InterPro" id="IPR036412">
    <property type="entry name" value="HAD-like_sf"/>
</dbReference>
<evidence type="ECO:0000313" key="1">
    <source>
        <dbReference type="EMBL" id="SFK06759.1"/>
    </source>
</evidence>